<keyword evidence="4" id="KW-0472">Membrane</keyword>
<protein>
    <recommendedName>
        <fullName evidence="9">Structural protein MipA</fullName>
    </recommendedName>
</protein>
<evidence type="ECO:0000313" key="8">
    <source>
        <dbReference type="Proteomes" id="UP000050864"/>
    </source>
</evidence>
<comment type="subcellular location">
    <subcellularLocation>
        <location evidence="1">Cell outer membrane</location>
    </subcellularLocation>
</comment>
<evidence type="ECO:0000256" key="4">
    <source>
        <dbReference type="ARBA" id="ARBA00023136"/>
    </source>
</evidence>
<evidence type="ECO:0000313" key="7">
    <source>
        <dbReference type="EMBL" id="KRG65676.1"/>
    </source>
</evidence>
<evidence type="ECO:0000256" key="1">
    <source>
        <dbReference type="ARBA" id="ARBA00004442"/>
    </source>
</evidence>
<dbReference type="Proteomes" id="UP000050864">
    <property type="component" value="Unassembled WGS sequence"/>
</dbReference>
<accession>A0A0R0C7N8</accession>
<evidence type="ECO:0000256" key="6">
    <source>
        <dbReference type="SAM" id="SignalP"/>
    </source>
</evidence>
<evidence type="ECO:0000256" key="5">
    <source>
        <dbReference type="ARBA" id="ARBA00023237"/>
    </source>
</evidence>
<feature type="signal peptide" evidence="6">
    <location>
        <begin position="1"/>
        <end position="27"/>
    </location>
</feature>
<evidence type="ECO:0008006" key="9">
    <source>
        <dbReference type="Google" id="ProtNLM"/>
    </source>
</evidence>
<dbReference type="PATRIC" id="fig|405444.3.peg.3329"/>
<gene>
    <name evidence="7" type="ORF">ABB26_03315</name>
</gene>
<keyword evidence="8" id="KW-1185">Reference proteome</keyword>
<dbReference type="STRING" id="405444.ABB26_03315"/>
<comment type="similarity">
    <text evidence="2">Belongs to the MipA/OmpV family.</text>
</comment>
<keyword evidence="5" id="KW-0998">Cell outer membrane</keyword>
<dbReference type="GO" id="GO:0009279">
    <property type="term" value="C:cell outer membrane"/>
    <property type="evidence" value="ECO:0007669"/>
    <property type="project" value="UniProtKB-SubCell"/>
</dbReference>
<proteinExistence type="inferred from homology"/>
<dbReference type="InterPro" id="IPR010583">
    <property type="entry name" value="MipA"/>
</dbReference>
<dbReference type="Pfam" id="PF06629">
    <property type="entry name" value="MipA"/>
    <property type="match status" value="1"/>
</dbReference>
<dbReference type="PANTHER" id="PTHR38776:SF1">
    <property type="entry name" value="MLTA-INTERACTING PROTEIN-RELATED"/>
    <property type="match status" value="1"/>
</dbReference>
<organism evidence="7 8">
    <name type="scientific">Stenotrophomonas humi</name>
    <dbReference type="NCBI Taxonomy" id="405444"/>
    <lineage>
        <taxon>Bacteria</taxon>
        <taxon>Pseudomonadati</taxon>
        <taxon>Pseudomonadota</taxon>
        <taxon>Gammaproteobacteria</taxon>
        <taxon>Lysobacterales</taxon>
        <taxon>Lysobacteraceae</taxon>
        <taxon>Stenotrophomonas</taxon>
    </lineage>
</organism>
<dbReference type="PANTHER" id="PTHR38776">
    <property type="entry name" value="MLTA-INTERACTING PROTEIN-RELATED"/>
    <property type="match status" value="1"/>
</dbReference>
<feature type="chain" id="PRO_5006393630" description="Structural protein MipA" evidence="6">
    <location>
        <begin position="28"/>
        <end position="273"/>
    </location>
</feature>
<evidence type="ECO:0000256" key="3">
    <source>
        <dbReference type="ARBA" id="ARBA00022729"/>
    </source>
</evidence>
<dbReference type="EMBL" id="LDJI01000006">
    <property type="protein sequence ID" value="KRG65676.1"/>
    <property type="molecule type" value="Genomic_DNA"/>
</dbReference>
<evidence type="ECO:0000256" key="2">
    <source>
        <dbReference type="ARBA" id="ARBA00005722"/>
    </source>
</evidence>
<keyword evidence="3 6" id="KW-0732">Signal</keyword>
<reference evidence="7 8" key="1">
    <citation type="submission" date="2015-05" db="EMBL/GenBank/DDBJ databases">
        <title>Genome sequencing and analysis of members of genus Stenotrophomonas.</title>
        <authorList>
            <person name="Patil P.P."/>
            <person name="Midha S."/>
            <person name="Patil P.B."/>
        </authorList>
    </citation>
    <scope>NUCLEOTIDE SEQUENCE [LARGE SCALE GENOMIC DNA]</scope>
    <source>
        <strain evidence="7 8">DSM 18929</strain>
    </source>
</reference>
<name>A0A0R0C7N8_9GAMM</name>
<dbReference type="AlphaFoldDB" id="A0A0R0C7N8"/>
<comment type="caution">
    <text evidence="7">The sequence shown here is derived from an EMBL/GenBank/DDBJ whole genome shotgun (WGS) entry which is preliminary data.</text>
</comment>
<sequence>MRQHRVLTTPCMLLALSTLSMPVIAYAEGDEEDGNTLLLGAGVALETKYPGSKRDRASAAIAVDYSMANGFFASTLRGLGWGSDVGSFTYSAALAYRDERVDKDDGDSFFGGFGSSGGDELRGMGRIDGSVLALASAAWVPSRWLGVSLTVEAPLSNTETGRAYHLGLGSTVYSSDRHEISVNLAGHAGDRDYMQTYYGVTAAQSATSGFRVHTPKAGFYAVSSSVDWAYQLNQNWGVHTSVGGEKLLGKAADSPIVHRKHVPSAMVMVTYTF</sequence>